<dbReference type="EMBL" id="PDND01000159">
    <property type="protein sequence ID" value="PGH30701.1"/>
    <property type="molecule type" value="Genomic_DNA"/>
</dbReference>
<sequence length="246" mass="28451">MSDNFFWSIGKEDTIYRDEIGFDDHFKLDINFAKMEFKKTLNVSEASSIFHVNYCGKPRVLKVFHNNGDSGYAPDRIRDLDRSRCEIRAYCSLKRFKICDSGVVPNFYGFMLAIDPADCIPHLDAFRYEAGLPSAILIEYLPKPLVMNCVTYTAERIKKAVIGIQQIHSALIEHNDPYPKNILIVPGDRERVIWVDFDVAIVYPNDTYIETKGRDRIEFETEVVESFGRLLKEDQKKGLPPNTKYY</sequence>
<dbReference type="STRING" id="73230.A0A2B7ZBE1"/>
<comment type="caution">
    <text evidence="1">The sequence shown here is derived from an EMBL/GenBank/DDBJ whole genome shotgun (WGS) entry which is preliminary data.</text>
</comment>
<accession>A0A2B7ZBE1</accession>
<evidence type="ECO:0000313" key="2">
    <source>
        <dbReference type="Proteomes" id="UP000226031"/>
    </source>
</evidence>
<dbReference type="SUPFAM" id="SSF56112">
    <property type="entry name" value="Protein kinase-like (PK-like)"/>
    <property type="match status" value="1"/>
</dbReference>
<name>A0A2B7ZBE1_9EURO</name>
<dbReference type="InterPro" id="IPR011009">
    <property type="entry name" value="Kinase-like_dom_sf"/>
</dbReference>
<proteinExistence type="predicted"/>
<dbReference type="AlphaFoldDB" id="A0A2B7ZBE1"/>
<reference evidence="1 2" key="1">
    <citation type="submission" date="2017-10" db="EMBL/GenBank/DDBJ databases">
        <title>Comparative genomics in systemic dimorphic fungi from Ajellomycetaceae.</title>
        <authorList>
            <person name="Munoz J.F."/>
            <person name="Mcewen J.G."/>
            <person name="Clay O.K."/>
            <person name="Cuomo C.A."/>
        </authorList>
    </citation>
    <scope>NUCLEOTIDE SEQUENCE [LARGE SCALE GENOMIC DNA]</scope>
    <source>
        <strain evidence="1 2">UAMH4076</strain>
    </source>
</reference>
<organism evidence="1 2">
    <name type="scientific">[Emmonsia] crescens</name>
    <dbReference type="NCBI Taxonomy" id="73230"/>
    <lineage>
        <taxon>Eukaryota</taxon>
        <taxon>Fungi</taxon>
        <taxon>Dikarya</taxon>
        <taxon>Ascomycota</taxon>
        <taxon>Pezizomycotina</taxon>
        <taxon>Eurotiomycetes</taxon>
        <taxon>Eurotiomycetidae</taxon>
        <taxon>Onygenales</taxon>
        <taxon>Ajellomycetaceae</taxon>
        <taxon>Emergomyces</taxon>
    </lineage>
</organism>
<evidence type="ECO:0000313" key="1">
    <source>
        <dbReference type="EMBL" id="PGH30701.1"/>
    </source>
</evidence>
<gene>
    <name evidence="1" type="ORF">GX50_06514</name>
</gene>
<protein>
    <recommendedName>
        <fullName evidence="3">Protein kinase domain-containing protein</fullName>
    </recommendedName>
</protein>
<dbReference type="VEuPathDB" id="FungiDB:EMCG_01893"/>
<keyword evidence="2" id="KW-1185">Reference proteome</keyword>
<dbReference type="Proteomes" id="UP000226031">
    <property type="component" value="Unassembled WGS sequence"/>
</dbReference>
<evidence type="ECO:0008006" key="3">
    <source>
        <dbReference type="Google" id="ProtNLM"/>
    </source>
</evidence>